<keyword evidence="2" id="KW-0489">Methyltransferase</keyword>
<keyword evidence="2" id="KW-0808">Transferase</keyword>
<comment type="caution">
    <text evidence="2">The sequence shown here is derived from an EMBL/GenBank/DDBJ whole genome shotgun (WGS) entry which is preliminary data.</text>
</comment>
<organism evidence="2 3">
    <name type="scientific">Streptomyces dioscori</name>
    <dbReference type="NCBI Taxonomy" id="2109333"/>
    <lineage>
        <taxon>Bacteria</taxon>
        <taxon>Bacillati</taxon>
        <taxon>Actinomycetota</taxon>
        <taxon>Actinomycetes</taxon>
        <taxon>Kitasatosporales</taxon>
        <taxon>Streptomycetaceae</taxon>
        <taxon>Streptomyces</taxon>
        <taxon>Streptomyces aurantiacus group</taxon>
    </lineage>
</organism>
<dbReference type="CDD" id="cd02440">
    <property type="entry name" value="AdoMet_MTases"/>
    <property type="match status" value="1"/>
</dbReference>
<dbReference type="OrthoDB" id="4680179at2"/>
<dbReference type="InterPro" id="IPR029063">
    <property type="entry name" value="SAM-dependent_MTases_sf"/>
</dbReference>
<protein>
    <submittedName>
        <fullName evidence="2">SAM-dependent methyltransferase</fullName>
    </submittedName>
</protein>
<dbReference type="EMBL" id="PYBJ01000008">
    <property type="protein sequence ID" value="PSM42635.1"/>
    <property type="molecule type" value="Genomic_DNA"/>
</dbReference>
<name>A0A2P8Q8R0_9ACTN</name>
<evidence type="ECO:0000313" key="2">
    <source>
        <dbReference type="EMBL" id="PSM42635.1"/>
    </source>
</evidence>
<dbReference type="SUPFAM" id="SSF53335">
    <property type="entry name" value="S-adenosyl-L-methionine-dependent methyltransferases"/>
    <property type="match status" value="1"/>
</dbReference>
<evidence type="ECO:0000313" key="3">
    <source>
        <dbReference type="Proteomes" id="UP000240429"/>
    </source>
</evidence>
<reference evidence="2 3" key="1">
    <citation type="submission" date="2018-03" db="EMBL/GenBank/DDBJ databases">
        <title>Streptomyces dioscori sp. nov., a novel endophytic actinobacterium isolated from bulbil of Dioscorea bulbifera L.</title>
        <authorList>
            <person name="Zhikuan W."/>
        </authorList>
    </citation>
    <scope>NUCLEOTIDE SEQUENCE [LARGE SCALE GENOMIC DNA]</scope>
    <source>
        <strain evidence="2 3">A217</strain>
    </source>
</reference>
<dbReference type="Pfam" id="PF08242">
    <property type="entry name" value="Methyltransf_12"/>
    <property type="match status" value="1"/>
</dbReference>
<dbReference type="GO" id="GO:0008168">
    <property type="term" value="F:methyltransferase activity"/>
    <property type="evidence" value="ECO:0007669"/>
    <property type="project" value="UniProtKB-KW"/>
</dbReference>
<dbReference type="PANTHER" id="PTHR43861">
    <property type="entry name" value="TRANS-ACONITATE 2-METHYLTRANSFERASE-RELATED"/>
    <property type="match status" value="1"/>
</dbReference>
<dbReference type="GO" id="GO:0017000">
    <property type="term" value="P:antibiotic biosynthetic process"/>
    <property type="evidence" value="ECO:0007669"/>
    <property type="project" value="UniProtKB-ARBA"/>
</dbReference>
<gene>
    <name evidence="2" type="ORF">C6Y14_15700</name>
</gene>
<dbReference type="Gene3D" id="3.40.50.150">
    <property type="entry name" value="Vaccinia Virus protein VP39"/>
    <property type="match status" value="1"/>
</dbReference>
<feature type="domain" description="Methyltransferase type 12" evidence="1">
    <location>
        <begin position="192"/>
        <end position="290"/>
    </location>
</feature>
<dbReference type="GO" id="GO:0032259">
    <property type="term" value="P:methylation"/>
    <property type="evidence" value="ECO:0007669"/>
    <property type="project" value="UniProtKB-KW"/>
</dbReference>
<dbReference type="AlphaFoldDB" id="A0A2P8Q8R0"/>
<dbReference type="RefSeq" id="WP_107017274.1">
    <property type="nucleotide sequence ID" value="NZ_KZ679042.1"/>
</dbReference>
<proteinExistence type="predicted"/>
<dbReference type="Proteomes" id="UP000240429">
    <property type="component" value="Unassembled WGS sequence"/>
</dbReference>
<dbReference type="InterPro" id="IPR013217">
    <property type="entry name" value="Methyltransf_12"/>
</dbReference>
<sequence>MDLLSLARTVKDRVEAPITDALAVAKVVTDPRTPLLLALSTVVVTPLYRAAFLASASGSGVLQCLAVRPCDLDSLVEYLEVPQDRERLRVWLDAGVRLGELDVREGCYRLRSTLAKILARAGNDAVAAALEEIMRFHVPALLDAPRMLKEGRRFSLGDQDGTVIARSSLALQGMVQEAIDRHLERATPVRLLEIGCGTGAYVRHSARLNPRLTALAVDLQPDVALRAAANMAEWGLTDRVETRQGDLRTLELQPQFDLVTLHNNIYYFPEAERVEVLERARSFLAPGGRLLLTSSCQGGGNAGLDVLNLWFEYADFGGPLPREGELVAQLEKAGFTDVRAAGIVPTQPFRVFTAANGSHSVNGSHGTHGIHVQA</sequence>
<accession>A0A2P8Q8R0</accession>
<keyword evidence="3" id="KW-1185">Reference proteome</keyword>
<evidence type="ECO:0000259" key="1">
    <source>
        <dbReference type="Pfam" id="PF08242"/>
    </source>
</evidence>